<name>A0A8J1XTJ2_OWEFU</name>
<organism evidence="5 6">
    <name type="scientific">Owenia fusiformis</name>
    <name type="common">Polychaete worm</name>
    <dbReference type="NCBI Taxonomy" id="6347"/>
    <lineage>
        <taxon>Eukaryota</taxon>
        <taxon>Metazoa</taxon>
        <taxon>Spiralia</taxon>
        <taxon>Lophotrochozoa</taxon>
        <taxon>Annelida</taxon>
        <taxon>Polychaeta</taxon>
        <taxon>Sedentaria</taxon>
        <taxon>Canalipalpata</taxon>
        <taxon>Sabellida</taxon>
        <taxon>Oweniida</taxon>
        <taxon>Oweniidae</taxon>
        <taxon>Owenia</taxon>
    </lineage>
</organism>
<keyword evidence="6" id="KW-1185">Reference proteome</keyword>
<keyword evidence="3" id="KW-1133">Transmembrane helix</keyword>
<dbReference type="GO" id="GO:0004930">
    <property type="term" value="F:G protein-coupled receptor activity"/>
    <property type="evidence" value="ECO:0007669"/>
    <property type="project" value="InterPro"/>
</dbReference>
<dbReference type="GO" id="GO:0016020">
    <property type="term" value="C:membrane"/>
    <property type="evidence" value="ECO:0007669"/>
    <property type="project" value="UniProtKB-SubCell"/>
</dbReference>
<dbReference type="EMBL" id="CAIIXF020000010">
    <property type="protein sequence ID" value="CAH1795863.1"/>
    <property type="molecule type" value="Genomic_DNA"/>
</dbReference>
<dbReference type="PANTHER" id="PTHR46641:SF25">
    <property type="entry name" value="CNMAMIDE RECEPTOR-RELATED"/>
    <property type="match status" value="1"/>
</dbReference>
<dbReference type="PRINTS" id="PR00237">
    <property type="entry name" value="GPCRRHODOPSN"/>
</dbReference>
<dbReference type="PROSITE" id="PS50262">
    <property type="entry name" value="G_PROTEIN_RECEP_F1_2"/>
    <property type="match status" value="1"/>
</dbReference>
<dbReference type="AlphaFoldDB" id="A0A8J1XTJ2"/>
<dbReference type="Pfam" id="PF00001">
    <property type="entry name" value="7tm_1"/>
    <property type="match status" value="1"/>
</dbReference>
<dbReference type="OrthoDB" id="9990906at2759"/>
<gene>
    <name evidence="5" type="ORF">OFUS_LOCUS20337</name>
</gene>
<comment type="subcellular location">
    <subcellularLocation>
        <location evidence="1">Membrane</location>
    </subcellularLocation>
</comment>
<dbReference type="InterPro" id="IPR017452">
    <property type="entry name" value="GPCR_Rhodpsn_7TM"/>
</dbReference>
<evidence type="ECO:0000313" key="6">
    <source>
        <dbReference type="Proteomes" id="UP000749559"/>
    </source>
</evidence>
<evidence type="ECO:0000313" key="5">
    <source>
        <dbReference type="EMBL" id="CAH1795863.1"/>
    </source>
</evidence>
<reference evidence="5" key="1">
    <citation type="submission" date="2022-03" db="EMBL/GenBank/DDBJ databases">
        <authorList>
            <person name="Martin C."/>
        </authorList>
    </citation>
    <scope>NUCLEOTIDE SEQUENCE</scope>
</reference>
<evidence type="ECO:0000256" key="4">
    <source>
        <dbReference type="ARBA" id="ARBA00023136"/>
    </source>
</evidence>
<keyword evidence="2" id="KW-0812">Transmembrane</keyword>
<evidence type="ECO:0000256" key="3">
    <source>
        <dbReference type="ARBA" id="ARBA00022989"/>
    </source>
</evidence>
<accession>A0A8J1XTJ2</accession>
<dbReference type="Gene3D" id="1.20.1070.10">
    <property type="entry name" value="Rhodopsin 7-helix transmembrane proteins"/>
    <property type="match status" value="1"/>
</dbReference>
<dbReference type="InterPro" id="IPR052954">
    <property type="entry name" value="GPCR-Ligand_Int"/>
</dbReference>
<dbReference type="Proteomes" id="UP000749559">
    <property type="component" value="Unassembled WGS sequence"/>
</dbReference>
<evidence type="ECO:0000256" key="2">
    <source>
        <dbReference type="ARBA" id="ARBA00022692"/>
    </source>
</evidence>
<evidence type="ECO:0000256" key="1">
    <source>
        <dbReference type="ARBA" id="ARBA00004370"/>
    </source>
</evidence>
<dbReference type="SUPFAM" id="SSF81321">
    <property type="entry name" value="Family A G protein-coupled receptor-like"/>
    <property type="match status" value="1"/>
</dbReference>
<dbReference type="InterPro" id="IPR000276">
    <property type="entry name" value="GPCR_Rhodpsn"/>
</dbReference>
<sequence>MEETTNAVAIITLFVTPVVIALGMVGNTLSLLVMLQKKNRKTNTGVYLAVIAVVDNCQMVTLLTHWLYGTVLMVPLQDMYCKVYTYFADFWSDSSIWIIVIMTIDRTVAIKLPLKKFLRARVISSSILGVTFFLLIIRNIPFLIYGFSKVDEVTESDICLVYDASLNSTAVVILPLFDVCFQSIIPFFILTTCNGIIIHALKKRKQQVANLGVTQNNPMMKARAVSITMMLLVISFSALVLTLPLNLLIFLAPLVENGTIDPKTFSIIFAVCLRLYFANNALNFYLSLIGGQKFKNDAKTLLCKCTPSQRETNRVTNGEATVE</sequence>
<protein>
    <submittedName>
        <fullName evidence="5">Uncharacterized protein</fullName>
    </submittedName>
</protein>
<keyword evidence="4" id="KW-0472">Membrane</keyword>
<dbReference type="PANTHER" id="PTHR46641">
    <property type="entry name" value="FMRFAMIDE RECEPTOR-RELATED"/>
    <property type="match status" value="1"/>
</dbReference>
<proteinExistence type="predicted"/>
<comment type="caution">
    <text evidence="5">The sequence shown here is derived from an EMBL/GenBank/DDBJ whole genome shotgun (WGS) entry which is preliminary data.</text>
</comment>